<evidence type="ECO:0000313" key="2">
    <source>
        <dbReference type="Proteomes" id="UP000225433"/>
    </source>
</evidence>
<dbReference type="RefSeq" id="WP_157104632.1">
    <property type="nucleotide sequence ID" value="NZ_CAWNQJ010000079.1"/>
</dbReference>
<gene>
    <name evidence="1" type="ORF">Xhom_03099</name>
</gene>
<accession>A0A2G0Q484</accession>
<reference evidence="1 2" key="1">
    <citation type="journal article" date="2017" name="Nat. Microbiol.">
        <title>Natural product diversity associated with the nematode symbionts Photorhabdus and Xenorhabdus.</title>
        <authorList>
            <person name="Tobias N.J."/>
            <person name="Wolff H."/>
            <person name="Djahanschiri B."/>
            <person name="Grundmann F."/>
            <person name="Kronenwerth M."/>
            <person name="Shi Y.M."/>
            <person name="Simonyi S."/>
            <person name="Grun P."/>
            <person name="Shapiro-Ilan D."/>
            <person name="Pidot S.J."/>
            <person name="Stinear T.P."/>
            <person name="Ebersberger I."/>
            <person name="Bode H.B."/>
        </authorList>
    </citation>
    <scope>NUCLEOTIDE SEQUENCE [LARGE SCALE GENOMIC DNA]</scope>
    <source>
        <strain evidence="1 2">DSM 17903</strain>
    </source>
</reference>
<evidence type="ECO:0000313" key="1">
    <source>
        <dbReference type="EMBL" id="PHM54029.1"/>
    </source>
</evidence>
<protein>
    <submittedName>
        <fullName evidence="1">FAD-dependent oxidoreductase</fullName>
    </submittedName>
</protein>
<dbReference type="EMBL" id="NJAI01000005">
    <property type="protein sequence ID" value="PHM54029.1"/>
    <property type="molecule type" value="Genomic_DNA"/>
</dbReference>
<name>A0A2G0Q484_XENHO</name>
<sequence>MMINLSPLARRRFSERMRLPQVAEHAVVVANEVLHVPHLTKITQCPVL</sequence>
<comment type="caution">
    <text evidence="1">The sequence shown here is derived from an EMBL/GenBank/DDBJ whole genome shotgun (WGS) entry which is preliminary data.</text>
</comment>
<dbReference type="AlphaFoldDB" id="A0A2G0Q484"/>
<organism evidence="1 2">
    <name type="scientific">Xenorhabdus hominickii</name>
    <dbReference type="NCBI Taxonomy" id="351679"/>
    <lineage>
        <taxon>Bacteria</taxon>
        <taxon>Pseudomonadati</taxon>
        <taxon>Pseudomonadota</taxon>
        <taxon>Gammaproteobacteria</taxon>
        <taxon>Enterobacterales</taxon>
        <taxon>Morganellaceae</taxon>
        <taxon>Xenorhabdus</taxon>
    </lineage>
</organism>
<proteinExistence type="predicted"/>
<dbReference type="Proteomes" id="UP000225433">
    <property type="component" value="Unassembled WGS sequence"/>
</dbReference>